<dbReference type="InterPro" id="IPR010258">
    <property type="entry name" value="Conjugal_tfr_TrbG/VirB9/CagX"/>
</dbReference>
<accession>A0A1V3IWQ4</accession>
<feature type="signal peptide" evidence="3">
    <location>
        <begin position="1"/>
        <end position="23"/>
    </location>
</feature>
<evidence type="ECO:0000313" key="4">
    <source>
        <dbReference type="EMBL" id="OOF46522.1"/>
    </source>
</evidence>
<feature type="chain" id="PRO_5012934496" evidence="3">
    <location>
        <begin position="24"/>
        <end position="256"/>
    </location>
</feature>
<dbReference type="Proteomes" id="UP000189161">
    <property type="component" value="Unassembled WGS sequence"/>
</dbReference>
<dbReference type="AlphaFoldDB" id="A0A1V3IWQ4"/>
<dbReference type="Pfam" id="PF03524">
    <property type="entry name" value="CagX"/>
    <property type="match status" value="1"/>
</dbReference>
<comment type="similarity">
    <text evidence="1">Belongs to the TrbG/VirB9 family.</text>
</comment>
<dbReference type="EMBL" id="MLHL01000071">
    <property type="protein sequence ID" value="OOF46522.1"/>
    <property type="molecule type" value="Genomic_DNA"/>
</dbReference>
<dbReference type="CDD" id="cd06911">
    <property type="entry name" value="VirB9_CagX_TrbG"/>
    <property type="match status" value="1"/>
</dbReference>
<dbReference type="InterPro" id="IPR033645">
    <property type="entry name" value="VirB9/CagX/TrbG_C"/>
</dbReference>
<keyword evidence="5" id="KW-1185">Reference proteome</keyword>
<gene>
    <name evidence="4" type="ORF">BKK52_11380</name>
</gene>
<comment type="caution">
    <text evidence="4">The sequence shown here is derived from an EMBL/GenBank/DDBJ whole genome shotgun (WGS) entry which is preliminary data.</text>
</comment>
<dbReference type="OrthoDB" id="5357875at2"/>
<evidence type="ECO:0000313" key="5">
    <source>
        <dbReference type="Proteomes" id="UP000189161"/>
    </source>
</evidence>
<keyword evidence="2 3" id="KW-0732">Signal</keyword>
<evidence type="ECO:0000256" key="2">
    <source>
        <dbReference type="ARBA" id="ARBA00022729"/>
    </source>
</evidence>
<proteinExistence type="inferred from homology"/>
<organism evidence="4 5">
    <name type="scientific">Rodentibacter trehalosifermentans</name>
    <dbReference type="NCBI Taxonomy" id="1908263"/>
    <lineage>
        <taxon>Bacteria</taxon>
        <taxon>Pseudomonadati</taxon>
        <taxon>Pseudomonadota</taxon>
        <taxon>Gammaproteobacteria</taxon>
        <taxon>Pasteurellales</taxon>
        <taxon>Pasteurellaceae</taxon>
        <taxon>Rodentibacter</taxon>
    </lineage>
</organism>
<evidence type="ECO:0000256" key="3">
    <source>
        <dbReference type="SAM" id="SignalP"/>
    </source>
</evidence>
<sequence>MMKKFLVAALSLCVIAPLAYGEAAPKGTAYDKRIKNITYNPDNVTRINVATGIATLIQFSPSEFVSADDGGIAIGDPQAWDANLKANNLWIRPVAIEPDTNMVVVTNKRTYQFNLRSVRNKNAADWSVRFNYPENKSQKNAYQARPCSGTVQNYRYFAQGDKDLFPVEAWDNGLFTCMRIRPGSDMPAVFKKLPDGKEGLVNSHVENDYIVIHEVNPEFRLRLGDLVAGVKTDRLRPQSANITGTTNGKVREIINE</sequence>
<reference evidence="4 5" key="1">
    <citation type="submission" date="2016-10" db="EMBL/GenBank/DDBJ databases">
        <title>Rodentibacter gen. nov. and new species.</title>
        <authorList>
            <person name="Christensen H."/>
        </authorList>
    </citation>
    <scope>NUCLEOTIDE SEQUENCE [LARGE SCALE GENOMIC DNA]</scope>
    <source>
        <strain evidence="4 5">H1987082031</strain>
    </source>
</reference>
<name>A0A1V3IWQ4_9PAST</name>
<dbReference type="InterPro" id="IPR038161">
    <property type="entry name" value="VirB9/CagX/TrbG_C_sf"/>
</dbReference>
<evidence type="ECO:0000256" key="1">
    <source>
        <dbReference type="ARBA" id="ARBA00006135"/>
    </source>
</evidence>
<dbReference type="Gene3D" id="2.60.40.2500">
    <property type="match status" value="1"/>
</dbReference>
<protein>
    <submittedName>
        <fullName evidence="4">Conjugal transfer protein TraH</fullName>
    </submittedName>
</protein>